<proteinExistence type="predicted"/>
<dbReference type="SUPFAM" id="SSF50978">
    <property type="entry name" value="WD40 repeat-like"/>
    <property type="match status" value="3"/>
</dbReference>
<feature type="region of interest" description="Disordered" evidence="7">
    <location>
        <begin position="501"/>
        <end position="520"/>
    </location>
</feature>
<keyword evidence="8" id="KW-0472">Membrane</keyword>
<dbReference type="SUPFAM" id="SSF48452">
    <property type="entry name" value="TPR-like"/>
    <property type="match status" value="1"/>
</dbReference>
<dbReference type="GO" id="GO:0005524">
    <property type="term" value="F:ATP binding"/>
    <property type="evidence" value="ECO:0007669"/>
    <property type="project" value="UniProtKB-UniRule"/>
</dbReference>
<feature type="transmembrane region" description="Helical" evidence="8">
    <location>
        <begin position="430"/>
        <end position="453"/>
    </location>
</feature>
<dbReference type="InterPro" id="IPR008271">
    <property type="entry name" value="Ser/Thr_kinase_AS"/>
</dbReference>
<evidence type="ECO:0000256" key="2">
    <source>
        <dbReference type="ARBA" id="ARBA00022737"/>
    </source>
</evidence>
<evidence type="ECO:0000259" key="9">
    <source>
        <dbReference type="PROSITE" id="PS50011"/>
    </source>
</evidence>
<evidence type="ECO:0000256" key="7">
    <source>
        <dbReference type="SAM" id="MobiDB-lite"/>
    </source>
</evidence>
<evidence type="ECO:0000313" key="11">
    <source>
        <dbReference type="Proteomes" id="UP000322214"/>
    </source>
</evidence>
<dbReference type="OrthoDB" id="500858at2"/>
<dbReference type="InterPro" id="IPR011009">
    <property type="entry name" value="Kinase-like_dom_sf"/>
</dbReference>
<keyword evidence="3 6" id="KW-0547">Nucleotide-binding</keyword>
<dbReference type="InterPro" id="IPR017441">
    <property type="entry name" value="Protein_kinase_ATP_BS"/>
</dbReference>
<gene>
    <name evidence="10" type="primary">pknB_19</name>
    <name evidence="10" type="ORF">MFFC18_20670</name>
</gene>
<dbReference type="InterPro" id="IPR011990">
    <property type="entry name" value="TPR-like_helical_dom_sf"/>
</dbReference>
<sequence>MQTQFDKLADQFETDLKSGNSPSIDAWLNQVPEVSRPQLLLDLISLEIFYRRKSGQTLKVSDYARFGESAVVHAEQLINATETENSGTQLDSGQVRPSRRIGRYKLLQKIGEGGMGAVWMAEQEEPVQRRVAMKLIKSELASKEVIARFEAERQALALMDHQNIAKVLDAGTTENGTPYFVMELVKGIPITDYCDQNKLSVADRLKLFVPVCKAIQHAHQKGILHRDLKPSNVLVTHYDGEAVPKVIDFGMAKAITHNMKLTDKTLFTEFGKVVGTLQYMSPEQAEMNALDVDTRADIYSLGVMLYELLTGSTPVDKQTLSSNAFFQILEIIREKDPPRPSTRLDSASVAVTSKVSQQRQISSGKLRQVLKGDLDWVVMKALEKDRTRRYQTAADFARDISNFLAGDAVIARPPSTLYQMRKFAAKNRGLAASIAAVGAALLIGIVGTSYGLIRANQKTSEAESHQILAEQKTAEAEKERTKAQASEQLALIEKDNARKNETRAVAAEKRASSESQRARDSEAAAKFQLANARFEANRALEARTLLHEIPEEYRDNFEWHFCNRNFLGSDLTCAGHTARVYKVAFSPDGKTFASASQDRTIKLWDVKTGREISTLKGHSGSVGSIAFSPSGKQLASASSDKSVRLWDVETGQETGRLEGHAELVASVVFSPDGESLATASDDKTVKLWDALTFENTQTFVGHARQVGNVVFSPNGTSLVSSGVDGTVRVWDVDSGDEIWAPLRHNSLVISVACSPDGRYIASASFDTVKLWDAVTGREARTLNGHTQYVHQVAFSPDGTRLASAGRDKSIRMWDVETGLETGTFTGHADWVNGVAFSPDGSRIASASFDGTVKLWDVRSGQHVHTIKGHYGRGTEIAFSPDGRKLVSSSEDQSVRLWCARTGRNMSTFQGHVNRVYGIAYSHDGATVASAAGDGTVRLWDSDSAQEIDVLNGNEGAVYGVAFSPDDKLIASAGSDHTVRIWNVKDGSPNQVFKGHERAVYRITFSPDGSLIASSGAKGSIRIWNVESGKQVNLLKGHPQSVNSVAFSPDGKRLASASDDSTIKLWSLSTGEQLAVLKGHSEGVNQVAFNNDGTRLVSASLDKTIKLWDMTTIHEVLTFNGHSQSVNSAIFSPDGSRIASIGADSVIKLWDATLPTESDTPESEVEKGYLEAKANFDPFWHNDEANKAIRSENWFASVFHHALLIHNDPDNALFHDRLHASYQQLTSQLESEGRRPEQYVSGNIKQALQVPRGSKLPAISIQLAQAVNNATWNRVSTSEAFENSPLSDIEILQYRKIVLQHPRDIFFNTLATAEYRMGNFERAIKAALKSIELSPGPPFPGDYAVIAMSQFKLDERESADETRETFIESLNAQEYANDAECKSFAGEVALVFDPKSNIAEQ</sequence>
<dbReference type="EC" id="2.7.11.1" evidence="10"/>
<dbReference type="EMBL" id="CP042912">
    <property type="protein sequence ID" value="QEG22206.1"/>
    <property type="molecule type" value="Genomic_DNA"/>
</dbReference>
<evidence type="ECO:0000256" key="6">
    <source>
        <dbReference type="PROSITE-ProRule" id="PRU10141"/>
    </source>
</evidence>
<feature type="repeat" description="WD" evidence="5">
    <location>
        <begin position="1076"/>
        <end position="1117"/>
    </location>
</feature>
<feature type="repeat" description="WD" evidence="5">
    <location>
        <begin position="615"/>
        <end position="656"/>
    </location>
</feature>
<feature type="repeat" description="WD" evidence="5">
    <location>
        <begin position="657"/>
        <end position="698"/>
    </location>
</feature>
<feature type="domain" description="Protein kinase" evidence="9">
    <location>
        <begin position="104"/>
        <end position="404"/>
    </location>
</feature>
<feature type="repeat" description="WD" evidence="5">
    <location>
        <begin position="908"/>
        <end position="949"/>
    </location>
</feature>
<dbReference type="PROSITE" id="PS00108">
    <property type="entry name" value="PROTEIN_KINASE_ST"/>
    <property type="match status" value="1"/>
</dbReference>
<dbReference type="SUPFAM" id="SSF56112">
    <property type="entry name" value="Protein kinase-like (PK-like)"/>
    <property type="match status" value="1"/>
</dbReference>
<feature type="repeat" description="WD" evidence="5">
    <location>
        <begin position="573"/>
        <end position="614"/>
    </location>
</feature>
<dbReference type="CDD" id="cd00200">
    <property type="entry name" value="WD40"/>
    <property type="match status" value="2"/>
</dbReference>
<feature type="repeat" description="WD" evidence="5">
    <location>
        <begin position="866"/>
        <end position="907"/>
    </location>
</feature>
<protein>
    <submittedName>
        <fullName evidence="10">Serine/threonine-protein kinase PknB</fullName>
        <ecNumber evidence="10">2.7.11.1</ecNumber>
    </submittedName>
</protein>
<dbReference type="GO" id="GO:0004674">
    <property type="term" value="F:protein serine/threonine kinase activity"/>
    <property type="evidence" value="ECO:0007669"/>
    <property type="project" value="UniProtKB-EC"/>
</dbReference>
<dbReference type="Gene3D" id="2.130.10.10">
    <property type="entry name" value="YVTN repeat-like/Quinoprotein amine dehydrogenase"/>
    <property type="match status" value="6"/>
</dbReference>
<dbReference type="InterPro" id="IPR015943">
    <property type="entry name" value="WD40/YVTN_repeat-like_dom_sf"/>
</dbReference>
<dbReference type="PROSITE" id="PS50082">
    <property type="entry name" value="WD_REPEATS_2"/>
    <property type="match status" value="13"/>
</dbReference>
<dbReference type="InterPro" id="IPR036322">
    <property type="entry name" value="WD40_repeat_dom_sf"/>
</dbReference>
<dbReference type="InterPro" id="IPR000719">
    <property type="entry name" value="Prot_kinase_dom"/>
</dbReference>
<keyword evidence="8" id="KW-1133">Transmembrane helix</keyword>
<dbReference type="Gene3D" id="1.25.40.10">
    <property type="entry name" value="Tetratricopeptide repeat domain"/>
    <property type="match status" value="1"/>
</dbReference>
<keyword evidence="11" id="KW-1185">Reference proteome</keyword>
<feature type="repeat" description="WD" evidence="5">
    <location>
        <begin position="1034"/>
        <end position="1075"/>
    </location>
</feature>
<keyword evidence="1 5" id="KW-0853">WD repeat</keyword>
<dbReference type="Pfam" id="PF25173">
    <property type="entry name" value="Beta-prop_WDR3_1st"/>
    <property type="match status" value="2"/>
</dbReference>
<dbReference type="PROSITE" id="PS50011">
    <property type="entry name" value="PROTEIN_KINASE_DOM"/>
    <property type="match status" value="1"/>
</dbReference>
<dbReference type="PANTHER" id="PTHR44129">
    <property type="entry name" value="WD REPEAT-CONTAINING PROTEIN POP1"/>
    <property type="match status" value="1"/>
</dbReference>
<dbReference type="InterPro" id="IPR020472">
    <property type="entry name" value="WD40_PAC1"/>
</dbReference>
<dbReference type="PROSITE" id="PS50294">
    <property type="entry name" value="WD_REPEATS_REGION"/>
    <property type="match status" value="13"/>
</dbReference>
<feature type="repeat" description="WD" evidence="5">
    <location>
        <begin position="1118"/>
        <end position="1150"/>
    </location>
</feature>
<feature type="repeat" description="WD" evidence="5">
    <location>
        <begin position="992"/>
        <end position="1033"/>
    </location>
</feature>
<evidence type="ECO:0000256" key="3">
    <source>
        <dbReference type="ARBA" id="ARBA00022741"/>
    </source>
</evidence>
<dbReference type="Pfam" id="PF00069">
    <property type="entry name" value="Pkinase"/>
    <property type="match status" value="1"/>
</dbReference>
<organism evidence="10 11">
    <name type="scientific">Mariniblastus fucicola</name>
    <dbReference type="NCBI Taxonomy" id="980251"/>
    <lineage>
        <taxon>Bacteria</taxon>
        <taxon>Pseudomonadati</taxon>
        <taxon>Planctomycetota</taxon>
        <taxon>Planctomycetia</taxon>
        <taxon>Pirellulales</taxon>
        <taxon>Pirellulaceae</taxon>
        <taxon>Mariniblastus</taxon>
    </lineage>
</organism>
<name>A0A5B9PCF5_9BACT</name>
<feature type="binding site" evidence="6">
    <location>
        <position position="134"/>
    </location>
    <ligand>
        <name>ATP</name>
        <dbReference type="ChEBI" id="CHEBI:30616"/>
    </ligand>
</feature>
<dbReference type="Gene3D" id="3.30.200.20">
    <property type="entry name" value="Phosphorylase Kinase, domain 1"/>
    <property type="match status" value="1"/>
</dbReference>
<accession>A0A5B9PCF5</accession>
<dbReference type="RefSeq" id="WP_075082304.1">
    <property type="nucleotide sequence ID" value="NZ_CP042912.1"/>
</dbReference>
<dbReference type="STRING" id="980251.GCA_001642875_03554"/>
<keyword evidence="10" id="KW-0418">Kinase</keyword>
<dbReference type="InterPro" id="IPR050349">
    <property type="entry name" value="WD_LIS1/nudF_dynein_reg"/>
</dbReference>
<feature type="repeat" description="WD" evidence="5">
    <location>
        <begin position="824"/>
        <end position="865"/>
    </location>
</feature>
<evidence type="ECO:0000256" key="8">
    <source>
        <dbReference type="SAM" id="Phobius"/>
    </source>
</evidence>
<keyword evidence="4 6" id="KW-0067">ATP-binding</keyword>
<keyword evidence="2" id="KW-0677">Repeat</keyword>
<dbReference type="InterPro" id="IPR019775">
    <property type="entry name" value="WD40_repeat_CS"/>
</dbReference>
<keyword evidence="8" id="KW-0812">Transmembrane</keyword>
<dbReference type="PRINTS" id="PR00320">
    <property type="entry name" value="GPROTEINBRPT"/>
</dbReference>
<dbReference type="CDD" id="cd14014">
    <property type="entry name" value="STKc_PknB_like"/>
    <property type="match status" value="1"/>
</dbReference>
<keyword evidence="10" id="KW-0808">Transferase</keyword>
<dbReference type="Gene3D" id="1.10.510.10">
    <property type="entry name" value="Transferase(Phosphotransferase) domain 1"/>
    <property type="match status" value="1"/>
</dbReference>
<evidence type="ECO:0000256" key="4">
    <source>
        <dbReference type="ARBA" id="ARBA00022840"/>
    </source>
</evidence>
<dbReference type="SMART" id="SM00320">
    <property type="entry name" value="WD40"/>
    <property type="match status" value="14"/>
</dbReference>
<dbReference type="InterPro" id="IPR001680">
    <property type="entry name" value="WD40_rpt"/>
</dbReference>
<feature type="repeat" description="WD" evidence="5">
    <location>
        <begin position="782"/>
        <end position="823"/>
    </location>
</feature>
<feature type="repeat" description="WD" evidence="5">
    <location>
        <begin position="950"/>
        <end position="991"/>
    </location>
</feature>
<dbReference type="Pfam" id="PF00400">
    <property type="entry name" value="WD40"/>
    <property type="match status" value="4"/>
</dbReference>
<dbReference type="PROSITE" id="PS00678">
    <property type="entry name" value="WD_REPEATS_1"/>
    <property type="match status" value="6"/>
</dbReference>
<dbReference type="KEGG" id="mff:MFFC18_20670"/>
<dbReference type="SMART" id="SM00220">
    <property type="entry name" value="S_TKc"/>
    <property type="match status" value="1"/>
</dbReference>
<feature type="repeat" description="WD" evidence="5">
    <location>
        <begin position="699"/>
        <end position="740"/>
    </location>
</feature>
<evidence type="ECO:0000256" key="5">
    <source>
        <dbReference type="PROSITE-ProRule" id="PRU00221"/>
    </source>
</evidence>
<evidence type="ECO:0000313" key="10">
    <source>
        <dbReference type="EMBL" id="QEG22206.1"/>
    </source>
</evidence>
<dbReference type="PROSITE" id="PS00107">
    <property type="entry name" value="PROTEIN_KINASE_ATP"/>
    <property type="match status" value="1"/>
</dbReference>
<evidence type="ECO:0000256" key="1">
    <source>
        <dbReference type="ARBA" id="ARBA00022574"/>
    </source>
</evidence>
<reference evidence="10 11" key="1">
    <citation type="submission" date="2019-08" db="EMBL/GenBank/DDBJ databases">
        <title>Deep-cultivation of Planctomycetes and their phenomic and genomic characterization uncovers novel biology.</title>
        <authorList>
            <person name="Wiegand S."/>
            <person name="Jogler M."/>
            <person name="Boedeker C."/>
            <person name="Pinto D."/>
            <person name="Vollmers J."/>
            <person name="Rivas-Marin E."/>
            <person name="Kohn T."/>
            <person name="Peeters S.H."/>
            <person name="Heuer A."/>
            <person name="Rast P."/>
            <person name="Oberbeckmann S."/>
            <person name="Bunk B."/>
            <person name="Jeske O."/>
            <person name="Meyerdierks A."/>
            <person name="Storesund J.E."/>
            <person name="Kallscheuer N."/>
            <person name="Luecker S."/>
            <person name="Lage O.M."/>
            <person name="Pohl T."/>
            <person name="Merkel B.J."/>
            <person name="Hornburger P."/>
            <person name="Mueller R.-W."/>
            <person name="Bruemmer F."/>
            <person name="Labrenz M."/>
            <person name="Spormann A.M."/>
            <person name="Op den Camp H."/>
            <person name="Overmann J."/>
            <person name="Amann R."/>
            <person name="Jetten M.S.M."/>
            <person name="Mascher T."/>
            <person name="Medema M.H."/>
            <person name="Devos D.P."/>
            <person name="Kaster A.-K."/>
            <person name="Ovreas L."/>
            <person name="Rohde M."/>
            <person name="Galperin M.Y."/>
            <person name="Jogler C."/>
        </authorList>
    </citation>
    <scope>NUCLEOTIDE SEQUENCE [LARGE SCALE GENOMIC DNA]</scope>
    <source>
        <strain evidence="10 11">FC18</strain>
    </source>
</reference>
<dbReference type="Proteomes" id="UP000322214">
    <property type="component" value="Chromosome"/>
</dbReference>